<gene>
    <name evidence="1" type="ORF">O6H91_08G084300</name>
</gene>
<dbReference type="Proteomes" id="UP001162992">
    <property type="component" value="Chromosome 8"/>
</dbReference>
<protein>
    <submittedName>
        <fullName evidence="1">Uncharacterized protein</fullName>
    </submittedName>
</protein>
<accession>A0ACC2CZQ2</accession>
<evidence type="ECO:0000313" key="1">
    <source>
        <dbReference type="EMBL" id="KAJ7547404.1"/>
    </source>
</evidence>
<organism evidence="1 2">
    <name type="scientific">Diphasiastrum complanatum</name>
    <name type="common">Issler's clubmoss</name>
    <name type="synonym">Lycopodium complanatum</name>
    <dbReference type="NCBI Taxonomy" id="34168"/>
    <lineage>
        <taxon>Eukaryota</taxon>
        <taxon>Viridiplantae</taxon>
        <taxon>Streptophyta</taxon>
        <taxon>Embryophyta</taxon>
        <taxon>Tracheophyta</taxon>
        <taxon>Lycopodiopsida</taxon>
        <taxon>Lycopodiales</taxon>
        <taxon>Lycopodiaceae</taxon>
        <taxon>Lycopodioideae</taxon>
        <taxon>Diphasiastrum</taxon>
    </lineage>
</organism>
<sequence length="307" mass="34513">MAIGRSLRLKLQLISELWMRTAPENPSFSIVVIFIVTILPWFAGCLLPPMRFLFWKFAPQIFWRRVVESLTQSVLFLLVNVVILLIWLTSESSGESCTADTAAIKDENHRLMWASSKESSPRVLPVLRDTTPLASPLISIPPALHPSKLSSQCLRVLGSKEQISLTSCAGIVGEIVKEQKPASSQKKKFAQRQAPAKQPESMADRASEEFEATINARKRSSSTVDLKSAEEAVKIKLTKRSATFTQTASRVIVRDHVSTDKAIAMECGMSRKEAKALVIEKDELNERIEAFFAKFREQLRQESLRHY</sequence>
<proteinExistence type="predicted"/>
<keyword evidence="2" id="KW-1185">Reference proteome</keyword>
<name>A0ACC2CZQ2_DIPCM</name>
<evidence type="ECO:0000313" key="2">
    <source>
        <dbReference type="Proteomes" id="UP001162992"/>
    </source>
</evidence>
<comment type="caution">
    <text evidence="1">The sequence shown here is derived from an EMBL/GenBank/DDBJ whole genome shotgun (WGS) entry which is preliminary data.</text>
</comment>
<dbReference type="EMBL" id="CM055099">
    <property type="protein sequence ID" value="KAJ7547404.1"/>
    <property type="molecule type" value="Genomic_DNA"/>
</dbReference>
<reference evidence="2" key="1">
    <citation type="journal article" date="2024" name="Proc. Natl. Acad. Sci. U.S.A.">
        <title>Extraordinary preservation of gene collinearity over three hundred million years revealed in homosporous lycophytes.</title>
        <authorList>
            <person name="Li C."/>
            <person name="Wickell D."/>
            <person name="Kuo L.Y."/>
            <person name="Chen X."/>
            <person name="Nie B."/>
            <person name="Liao X."/>
            <person name="Peng D."/>
            <person name="Ji J."/>
            <person name="Jenkins J."/>
            <person name="Williams M."/>
            <person name="Shu S."/>
            <person name="Plott C."/>
            <person name="Barry K."/>
            <person name="Rajasekar S."/>
            <person name="Grimwood J."/>
            <person name="Han X."/>
            <person name="Sun S."/>
            <person name="Hou Z."/>
            <person name="He W."/>
            <person name="Dai G."/>
            <person name="Sun C."/>
            <person name="Schmutz J."/>
            <person name="Leebens-Mack J.H."/>
            <person name="Li F.W."/>
            <person name="Wang L."/>
        </authorList>
    </citation>
    <scope>NUCLEOTIDE SEQUENCE [LARGE SCALE GENOMIC DNA]</scope>
    <source>
        <strain evidence="2">cv. PW_Plant_1</strain>
    </source>
</reference>